<feature type="region of interest" description="Disordered" evidence="10">
    <location>
        <begin position="1"/>
        <end position="45"/>
    </location>
</feature>
<proteinExistence type="inferred from homology"/>
<dbReference type="GO" id="GO:0043048">
    <property type="term" value="P:dolichyl monophosphate biosynthetic process"/>
    <property type="evidence" value="ECO:0007669"/>
    <property type="project" value="TreeGrafter"/>
</dbReference>
<keyword evidence="8 11" id="KW-1133">Transmembrane helix</keyword>
<accession>A0AAN6UTV4</accession>
<dbReference type="InterPro" id="IPR032974">
    <property type="entry name" value="Polypren_kinase"/>
</dbReference>
<comment type="caution">
    <text evidence="12">The sequence shown here is derived from an EMBL/GenBank/DDBJ whole genome shotgun (WGS) entry which is preliminary data.</text>
</comment>
<dbReference type="PANTHER" id="PTHR13205:SF15">
    <property type="entry name" value="DOLICHOL KINASE"/>
    <property type="match status" value="1"/>
</dbReference>
<dbReference type="EC" id="2.7.1.108" evidence="3"/>
<feature type="transmembrane region" description="Helical" evidence="11">
    <location>
        <begin position="519"/>
        <end position="539"/>
    </location>
</feature>
<feature type="transmembrane region" description="Helical" evidence="11">
    <location>
        <begin position="707"/>
        <end position="728"/>
    </location>
</feature>
<evidence type="ECO:0000256" key="5">
    <source>
        <dbReference type="ARBA" id="ARBA00022692"/>
    </source>
</evidence>
<comment type="similarity">
    <text evidence="2">Belongs to the polyprenol kinase family.</text>
</comment>
<evidence type="ECO:0000256" key="8">
    <source>
        <dbReference type="ARBA" id="ARBA00022989"/>
    </source>
</evidence>
<feature type="transmembrane region" description="Helical" evidence="11">
    <location>
        <begin position="759"/>
        <end position="778"/>
    </location>
</feature>
<feature type="region of interest" description="Disordered" evidence="10">
    <location>
        <begin position="466"/>
        <end position="497"/>
    </location>
</feature>
<name>A0AAN6UTV4_9PEZI</name>
<dbReference type="PANTHER" id="PTHR13205">
    <property type="entry name" value="TRANSMEMBRANE PROTEIN 15-RELATED"/>
    <property type="match status" value="1"/>
</dbReference>
<keyword evidence="4" id="KW-0808">Transferase</keyword>
<feature type="transmembrane region" description="Helical" evidence="11">
    <location>
        <begin position="360"/>
        <end position="381"/>
    </location>
</feature>
<reference evidence="12" key="1">
    <citation type="journal article" date="2023" name="Mol. Phylogenet. Evol.">
        <title>Genome-scale phylogeny and comparative genomics of the fungal order Sordariales.</title>
        <authorList>
            <person name="Hensen N."/>
            <person name="Bonometti L."/>
            <person name="Westerberg I."/>
            <person name="Brannstrom I.O."/>
            <person name="Guillou S."/>
            <person name="Cros-Aarteil S."/>
            <person name="Calhoun S."/>
            <person name="Haridas S."/>
            <person name="Kuo A."/>
            <person name="Mondo S."/>
            <person name="Pangilinan J."/>
            <person name="Riley R."/>
            <person name="LaButti K."/>
            <person name="Andreopoulos B."/>
            <person name="Lipzen A."/>
            <person name="Chen C."/>
            <person name="Yan M."/>
            <person name="Daum C."/>
            <person name="Ng V."/>
            <person name="Clum A."/>
            <person name="Steindorff A."/>
            <person name="Ohm R.A."/>
            <person name="Martin F."/>
            <person name="Silar P."/>
            <person name="Natvig D.O."/>
            <person name="Lalanne C."/>
            <person name="Gautier V."/>
            <person name="Ament-Velasquez S.L."/>
            <person name="Kruys A."/>
            <person name="Hutchinson M.I."/>
            <person name="Powell A.J."/>
            <person name="Barry K."/>
            <person name="Miller A.N."/>
            <person name="Grigoriev I.V."/>
            <person name="Debuchy R."/>
            <person name="Gladieux P."/>
            <person name="Hiltunen Thoren M."/>
            <person name="Johannesson H."/>
        </authorList>
    </citation>
    <scope>NUCLEOTIDE SEQUENCE</scope>
    <source>
        <strain evidence="12">CBS 123565</strain>
    </source>
</reference>
<dbReference type="EMBL" id="MU853401">
    <property type="protein sequence ID" value="KAK4138716.1"/>
    <property type="molecule type" value="Genomic_DNA"/>
</dbReference>
<feature type="region of interest" description="Disordered" evidence="10">
    <location>
        <begin position="427"/>
        <end position="449"/>
    </location>
</feature>
<keyword evidence="5 11" id="KW-0812">Transmembrane</keyword>
<feature type="transmembrane region" description="Helical" evidence="11">
    <location>
        <begin position="613"/>
        <end position="633"/>
    </location>
</feature>
<evidence type="ECO:0000256" key="2">
    <source>
        <dbReference type="ARBA" id="ARBA00010794"/>
    </source>
</evidence>
<sequence length="903" mass="96720">MPEHLQPPPTLAAADSTEDDDDHDTIRRVPSRSPHPYRRHNSELLDPSNQFAIHAIHAIADPFPSFAKDSPGASESGTEADDEHFLKGLPAPRGRPHKGLRGKNEALSGASTPHLSPAVPEEEGRQAQLRHEKRRAAESSRRRREIVRRAVEVLLLVCQGAMVGANADVQPFLRLYQKELRASGVVMGSLLAAYPLRLVLWACRQGTPSKPIPIRVPSTFDPAPLLYPTIVPALLSLLVAQNVRGAVLPSLVLGISALPRPLIPGAHHWEYISSSHWLLSCIPFTLHRITSTTQPLGPGDMPREVLVLLYPLHQTLCLVLHHLTTTSLLISELHLLSAGLISLFLLASSPQAVILKALLWGGGLGLTVLCGHAIQSGIALARVPKWRFRRGPPPSKSIFSLGLLGQLLSPRQSRPSLRSYQYNLYSDSDRSTDECPDGQAQSTSSPAEVIQADSISDNELAPADLVGPVRRHTLPSTGKPASRSKTNTPSGRRKRAASSSVRAFFSLTHTQATIRKWRYAAHVYASILAVILLGIRPYIQHHALSSAEPIGWALGYLLGNLPAFRLHVVKSNLERWICLPARPSDPAHCTHPNTGWADRARLTAVGGAATTRLVLAAYWLLVLGAGLAVVLRLSPVCEVDTRRKVFHFTMVAMLLPTAYVDPAYVALALAVALAVFLLLDLLRASQLPPLSRPIARFLAPYVDGRDLRGPVVISHIFLLIGCAIPLWLSLASLGRVRAGPDDGVLGPAAAGWEVAGREVAMVAGVVCVGLGDAAASLVGRRWGRRKWLWGGGKSIEGSVAFAVAVLGGLLAAALWLRVGGWQVASAGAGRGGAAGGGGGNGSGMDSVMSVLDWKRLWPWLRMEVPKAAACASLASLTEAVLTGGNDNVVVPVVLWGCVKSLGV</sequence>
<keyword evidence="13" id="KW-1185">Reference proteome</keyword>
<dbReference type="AlphaFoldDB" id="A0AAN6UTV4"/>
<evidence type="ECO:0000313" key="13">
    <source>
        <dbReference type="Proteomes" id="UP001304895"/>
    </source>
</evidence>
<evidence type="ECO:0000256" key="4">
    <source>
        <dbReference type="ARBA" id="ARBA00022679"/>
    </source>
</evidence>
<evidence type="ECO:0000256" key="1">
    <source>
        <dbReference type="ARBA" id="ARBA00004477"/>
    </source>
</evidence>
<feature type="compositionally biased region" description="Pro residues" evidence="10">
    <location>
        <begin position="1"/>
        <end position="10"/>
    </location>
</feature>
<evidence type="ECO:0000256" key="11">
    <source>
        <dbReference type="SAM" id="Phobius"/>
    </source>
</evidence>
<feature type="transmembrane region" description="Helical" evidence="11">
    <location>
        <begin position="666"/>
        <end position="686"/>
    </location>
</feature>
<evidence type="ECO:0000256" key="7">
    <source>
        <dbReference type="ARBA" id="ARBA00022824"/>
    </source>
</evidence>
<dbReference type="GO" id="GO:0005789">
    <property type="term" value="C:endoplasmic reticulum membrane"/>
    <property type="evidence" value="ECO:0007669"/>
    <property type="project" value="UniProtKB-SubCell"/>
</dbReference>
<evidence type="ECO:0000256" key="9">
    <source>
        <dbReference type="ARBA" id="ARBA00023136"/>
    </source>
</evidence>
<keyword evidence="7" id="KW-0256">Endoplasmic reticulum</keyword>
<feature type="region of interest" description="Disordered" evidence="10">
    <location>
        <begin position="64"/>
        <end position="142"/>
    </location>
</feature>
<evidence type="ECO:0000256" key="3">
    <source>
        <dbReference type="ARBA" id="ARBA00012132"/>
    </source>
</evidence>
<comment type="subcellular location">
    <subcellularLocation>
        <location evidence="1">Endoplasmic reticulum membrane</location>
        <topology evidence="1">Multi-pass membrane protein</topology>
    </subcellularLocation>
</comment>
<keyword evidence="6" id="KW-0418">Kinase</keyword>
<feature type="transmembrane region" description="Helical" evidence="11">
    <location>
        <begin position="799"/>
        <end position="816"/>
    </location>
</feature>
<organism evidence="12 13">
    <name type="scientific">Trichocladium antarcticum</name>
    <dbReference type="NCBI Taxonomy" id="1450529"/>
    <lineage>
        <taxon>Eukaryota</taxon>
        <taxon>Fungi</taxon>
        <taxon>Dikarya</taxon>
        <taxon>Ascomycota</taxon>
        <taxon>Pezizomycotina</taxon>
        <taxon>Sordariomycetes</taxon>
        <taxon>Sordariomycetidae</taxon>
        <taxon>Sordariales</taxon>
        <taxon>Chaetomiaceae</taxon>
        <taxon>Trichocladium</taxon>
    </lineage>
</organism>
<gene>
    <name evidence="12" type="ORF">BT67DRAFT_370272</name>
</gene>
<evidence type="ECO:0000256" key="6">
    <source>
        <dbReference type="ARBA" id="ARBA00022777"/>
    </source>
</evidence>
<dbReference type="Proteomes" id="UP001304895">
    <property type="component" value="Unassembled WGS sequence"/>
</dbReference>
<protein>
    <recommendedName>
        <fullName evidence="3">dolichol kinase</fullName>
        <ecNumber evidence="3">2.7.1.108</ecNumber>
    </recommendedName>
</protein>
<keyword evidence="9 11" id="KW-0472">Membrane</keyword>
<evidence type="ECO:0000256" key="10">
    <source>
        <dbReference type="SAM" id="MobiDB-lite"/>
    </source>
</evidence>
<evidence type="ECO:0000313" key="12">
    <source>
        <dbReference type="EMBL" id="KAK4138716.1"/>
    </source>
</evidence>
<reference evidence="12" key="2">
    <citation type="submission" date="2023-05" db="EMBL/GenBank/DDBJ databases">
        <authorList>
            <consortium name="Lawrence Berkeley National Laboratory"/>
            <person name="Steindorff A."/>
            <person name="Hensen N."/>
            <person name="Bonometti L."/>
            <person name="Westerberg I."/>
            <person name="Brannstrom I.O."/>
            <person name="Guillou S."/>
            <person name="Cros-Aarteil S."/>
            <person name="Calhoun S."/>
            <person name="Haridas S."/>
            <person name="Kuo A."/>
            <person name="Mondo S."/>
            <person name="Pangilinan J."/>
            <person name="Riley R."/>
            <person name="Labutti K."/>
            <person name="Andreopoulos B."/>
            <person name="Lipzen A."/>
            <person name="Chen C."/>
            <person name="Yanf M."/>
            <person name="Daum C."/>
            <person name="Ng V."/>
            <person name="Clum A."/>
            <person name="Ohm R."/>
            <person name="Martin F."/>
            <person name="Silar P."/>
            <person name="Natvig D."/>
            <person name="Lalanne C."/>
            <person name="Gautier V."/>
            <person name="Ament-Velasquez S.L."/>
            <person name="Kruys A."/>
            <person name="Hutchinson M.I."/>
            <person name="Powell A.J."/>
            <person name="Barry K."/>
            <person name="Miller A.N."/>
            <person name="Grigoriev I.V."/>
            <person name="Debuchy R."/>
            <person name="Gladieux P."/>
            <person name="Thoren M.H."/>
            <person name="Johannesson H."/>
        </authorList>
    </citation>
    <scope>NUCLEOTIDE SEQUENCE</scope>
    <source>
        <strain evidence="12">CBS 123565</strain>
    </source>
</reference>
<dbReference type="GO" id="GO:0004168">
    <property type="term" value="F:dolichol kinase activity"/>
    <property type="evidence" value="ECO:0007669"/>
    <property type="project" value="UniProtKB-EC"/>
</dbReference>